<proteinExistence type="predicted"/>
<evidence type="ECO:0000313" key="3">
    <source>
        <dbReference type="Proteomes" id="UP000305282"/>
    </source>
</evidence>
<organism evidence="2 3">
    <name type="scientific">Candidatus Frankia alpina</name>
    <dbReference type="NCBI Taxonomy" id="2699483"/>
    <lineage>
        <taxon>Bacteria</taxon>
        <taxon>Bacillati</taxon>
        <taxon>Actinomycetota</taxon>
        <taxon>Actinomycetes</taxon>
        <taxon>Frankiales</taxon>
        <taxon>Frankiaceae</taxon>
        <taxon>Frankia</taxon>
    </lineage>
</organism>
<comment type="caution">
    <text evidence="2">The sequence shown here is derived from an EMBL/GenBank/DDBJ whole genome shotgun (WGS) entry which is preliminary data.</text>
</comment>
<evidence type="ECO:0000313" key="2">
    <source>
        <dbReference type="EMBL" id="THJ74450.1"/>
    </source>
</evidence>
<dbReference type="AlphaFoldDB" id="A0A4S5ER05"/>
<reference evidence="2 3" key="1">
    <citation type="submission" date="2019-04" db="EMBL/GenBank/DDBJ databases">
        <title>Draft genome sequences for three unisolated Alnus-infective Frankia Sp+ strains, AgTrS, AiOr and AvVan, the first sequenced Frankia strains able to sporulate in-planta.</title>
        <authorList>
            <person name="Bethencourt L."/>
            <person name="Vautrin F."/>
            <person name="Taib N."/>
            <person name="Dubost A."/>
            <person name="Castro-Garcia L."/>
            <person name="Imbaud O."/>
            <person name="Abrouk D."/>
            <person name="Fournier P."/>
            <person name="Briolay J."/>
            <person name="Nguyen A."/>
            <person name="Normand P."/>
            <person name="Fernandez M.P."/>
            <person name="Brochier-Armanet C."/>
            <person name="Herrera-Belaroussi A."/>
        </authorList>
    </citation>
    <scope>NUCLEOTIDE SEQUENCE [LARGE SCALE GENOMIC DNA]</scope>
    <source>
        <strain evidence="2 3">AvVan</strain>
    </source>
</reference>
<keyword evidence="3" id="KW-1185">Reference proteome</keyword>
<sequence length="138" mass="14820">MLSTAPAEVRSVTAIPTMAWGSQLANLDQLSRFMATDAPAPLRVTGVPNRRLHSGPRAHAAPDPEQFHALAARHGMWAALTWSDEDAELLDVVLLPATTRPPLTGLLTRTGRDDDLTHRPLANSPAARTVPTPDPVLL</sequence>
<dbReference type="Proteomes" id="UP000305282">
    <property type="component" value="Unassembled WGS sequence"/>
</dbReference>
<accession>A0A4S5ER05</accession>
<feature type="region of interest" description="Disordered" evidence="1">
    <location>
        <begin position="101"/>
        <end position="138"/>
    </location>
</feature>
<evidence type="ECO:0000256" key="1">
    <source>
        <dbReference type="SAM" id="MobiDB-lite"/>
    </source>
</evidence>
<protein>
    <submittedName>
        <fullName evidence="2">Uncharacterized protein</fullName>
    </submittedName>
</protein>
<dbReference type="EMBL" id="SSXH01000241">
    <property type="protein sequence ID" value="THJ74450.1"/>
    <property type="molecule type" value="Genomic_DNA"/>
</dbReference>
<name>A0A4S5ER05_9ACTN</name>
<dbReference type="RefSeq" id="WP_136448137.1">
    <property type="nucleotide sequence ID" value="NZ_SSXH01000241.1"/>
</dbReference>
<gene>
    <name evidence="2" type="ORF">E7Y31_11385</name>
</gene>